<organism evidence="1 2">
    <name type="scientific">Emiliania huxleyi (strain CCMP1516)</name>
    <dbReference type="NCBI Taxonomy" id="280463"/>
    <lineage>
        <taxon>Eukaryota</taxon>
        <taxon>Haptista</taxon>
        <taxon>Haptophyta</taxon>
        <taxon>Prymnesiophyceae</taxon>
        <taxon>Isochrysidales</taxon>
        <taxon>Noelaerhabdaceae</taxon>
        <taxon>Emiliania</taxon>
    </lineage>
</organism>
<proteinExistence type="predicted"/>
<dbReference type="Proteomes" id="UP000013827">
    <property type="component" value="Unassembled WGS sequence"/>
</dbReference>
<accession>A0A0D3KX58</accession>
<dbReference type="PaxDb" id="2903-EOD40343"/>
<reference evidence="1" key="2">
    <citation type="submission" date="2024-10" db="UniProtKB">
        <authorList>
            <consortium name="EnsemblProtists"/>
        </authorList>
    </citation>
    <scope>IDENTIFICATION</scope>
</reference>
<protein>
    <submittedName>
        <fullName evidence="1">Uncharacterized protein</fullName>
    </submittedName>
</protein>
<dbReference type="AlphaFoldDB" id="A0A0D3KX58"/>
<sequence>MVGLPINVTYTDRNAIIKRVRETNIFLADAKKIQFALSVYQSLELAVGLV</sequence>
<name>A0A0D3KX58_EMIH1</name>
<dbReference type="RefSeq" id="XP_005792772.1">
    <property type="nucleotide sequence ID" value="XM_005792715.1"/>
</dbReference>
<evidence type="ECO:0000313" key="1">
    <source>
        <dbReference type="EnsemblProtists" id="EOD40343"/>
    </source>
</evidence>
<keyword evidence="2" id="KW-1185">Reference proteome</keyword>
<evidence type="ECO:0000313" key="2">
    <source>
        <dbReference type="Proteomes" id="UP000013827"/>
    </source>
</evidence>
<dbReference type="GeneID" id="17285614"/>
<dbReference type="KEGG" id="ehx:EMIHUDRAFT_222783"/>
<dbReference type="EnsemblProtists" id="EOD40343">
    <property type="protein sequence ID" value="EOD40343"/>
    <property type="gene ID" value="EMIHUDRAFT_222783"/>
</dbReference>
<dbReference type="HOGENOM" id="CLU_3128247_0_0_1"/>
<reference evidence="2" key="1">
    <citation type="journal article" date="2013" name="Nature">
        <title>Pan genome of the phytoplankton Emiliania underpins its global distribution.</title>
        <authorList>
            <person name="Read B.A."/>
            <person name="Kegel J."/>
            <person name="Klute M.J."/>
            <person name="Kuo A."/>
            <person name="Lefebvre S.C."/>
            <person name="Maumus F."/>
            <person name="Mayer C."/>
            <person name="Miller J."/>
            <person name="Monier A."/>
            <person name="Salamov A."/>
            <person name="Young J."/>
            <person name="Aguilar M."/>
            <person name="Claverie J.M."/>
            <person name="Frickenhaus S."/>
            <person name="Gonzalez K."/>
            <person name="Herman E.K."/>
            <person name="Lin Y.C."/>
            <person name="Napier J."/>
            <person name="Ogata H."/>
            <person name="Sarno A.F."/>
            <person name="Shmutz J."/>
            <person name="Schroeder D."/>
            <person name="de Vargas C."/>
            <person name="Verret F."/>
            <person name="von Dassow P."/>
            <person name="Valentin K."/>
            <person name="Van de Peer Y."/>
            <person name="Wheeler G."/>
            <person name="Dacks J.B."/>
            <person name="Delwiche C.F."/>
            <person name="Dyhrman S.T."/>
            <person name="Glockner G."/>
            <person name="John U."/>
            <person name="Richards T."/>
            <person name="Worden A.Z."/>
            <person name="Zhang X."/>
            <person name="Grigoriev I.V."/>
            <person name="Allen A.E."/>
            <person name="Bidle K."/>
            <person name="Borodovsky M."/>
            <person name="Bowler C."/>
            <person name="Brownlee C."/>
            <person name="Cock J.M."/>
            <person name="Elias M."/>
            <person name="Gladyshev V.N."/>
            <person name="Groth M."/>
            <person name="Guda C."/>
            <person name="Hadaegh A."/>
            <person name="Iglesias-Rodriguez M.D."/>
            <person name="Jenkins J."/>
            <person name="Jones B.M."/>
            <person name="Lawson T."/>
            <person name="Leese F."/>
            <person name="Lindquist E."/>
            <person name="Lobanov A."/>
            <person name="Lomsadze A."/>
            <person name="Malik S.B."/>
            <person name="Marsh M.E."/>
            <person name="Mackinder L."/>
            <person name="Mock T."/>
            <person name="Mueller-Roeber B."/>
            <person name="Pagarete A."/>
            <person name="Parker M."/>
            <person name="Probert I."/>
            <person name="Quesneville H."/>
            <person name="Raines C."/>
            <person name="Rensing S.A."/>
            <person name="Riano-Pachon D.M."/>
            <person name="Richier S."/>
            <person name="Rokitta S."/>
            <person name="Shiraiwa Y."/>
            <person name="Soanes D.M."/>
            <person name="van der Giezen M."/>
            <person name="Wahlund T.M."/>
            <person name="Williams B."/>
            <person name="Wilson W."/>
            <person name="Wolfe G."/>
            <person name="Wurch L.L."/>
        </authorList>
    </citation>
    <scope>NUCLEOTIDE SEQUENCE</scope>
</reference>